<dbReference type="Pfam" id="PF13413">
    <property type="entry name" value="HTH_25"/>
    <property type="match status" value="1"/>
</dbReference>
<feature type="compositionally biased region" description="Acidic residues" evidence="1">
    <location>
        <begin position="184"/>
        <end position="194"/>
    </location>
</feature>
<keyword evidence="2" id="KW-1133">Transmembrane helix</keyword>
<feature type="compositionally biased region" description="Polar residues" evidence="1">
    <location>
        <begin position="149"/>
        <end position="171"/>
    </location>
</feature>
<evidence type="ECO:0000259" key="3">
    <source>
        <dbReference type="PROSITE" id="PS50943"/>
    </source>
</evidence>
<dbReference type="RefSeq" id="WP_245033576.1">
    <property type="nucleotide sequence ID" value="NZ_CP095075.1"/>
</dbReference>
<dbReference type="EMBL" id="CP095075">
    <property type="protein sequence ID" value="UOR12658.1"/>
    <property type="molecule type" value="Genomic_DNA"/>
</dbReference>
<feature type="region of interest" description="Disordered" evidence="1">
    <location>
        <begin position="135"/>
        <end position="209"/>
    </location>
</feature>
<dbReference type="CDD" id="cd00093">
    <property type="entry name" value="HTH_XRE"/>
    <property type="match status" value="1"/>
</dbReference>
<accession>A0ABY4HE04</accession>
<evidence type="ECO:0000313" key="5">
    <source>
        <dbReference type="Proteomes" id="UP000830326"/>
    </source>
</evidence>
<dbReference type="PANTHER" id="PTHR34475:SF1">
    <property type="entry name" value="CYTOSKELETON PROTEIN RODZ"/>
    <property type="match status" value="1"/>
</dbReference>
<proteinExistence type="predicted"/>
<feature type="transmembrane region" description="Helical" evidence="2">
    <location>
        <begin position="107"/>
        <end position="128"/>
    </location>
</feature>
<evidence type="ECO:0000313" key="4">
    <source>
        <dbReference type="EMBL" id="UOR12658.1"/>
    </source>
</evidence>
<keyword evidence="2" id="KW-0472">Membrane</keyword>
<name>A0ABY4HE04_9BACI</name>
<dbReference type="Gene3D" id="1.10.260.40">
    <property type="entry name" value="lambda repressor-like DNA-binding domains"/>
    <property type="match status" value="1"/>
</dbReference>
<sequence>MEIGSRLKEAREEKKLTLEEIQSTTKIQKRYLQAIENNEFGTLPGKFYTRAFIREYASAVGLNPEQVMEEHRSELPSTEEEPVVTYSRVQRSKNESSSNKAGGFAKAFPRIISIVLIIGALFVFYYFYTEATNSNEGTTQTESEDQVDVRTSTDAQVSDSENSQQQEGSNDSTDDQPEEKPAEEKEEPAEEEPALEANLVETGTGSFPEHTYEITGAEERELTIEFSGRTYLAVTAPQGGEDLITAKEYSADDETVNVDVSEHDQVYIRTGSAPGLTVKINDEVIEFPADVVTQKLLINFK</sequence>
<evidence type="ECO:0000256" key="2">
    <source>
        <dbReference type="SAM" id="Phobius"/>
    </source>
</evidence>
<keyword evidence="5" id="KW-1185">Reference proteome</keyword>
<feature type="domain" description="HTH cro/C1-type" evidence="3">
    <location>
        <begin position="7"/>
        <end position="39"/>
    </location>
</feature>
<dbReference type="SMART" id="SM00530">
    <property type="entry name" value="HTH_XRE"/>
    <property type="match status" value="1"/>
</dbReference>
<dbReference type="SUPFAM" id="SSF47413">
    <property type="entry name" value="lambda repressor-like DNA-binding domains"/>
    <property type="match status" value="1"/>
</dbReference>
<protein>
    <submittedName>
        <fullName evidence="4">Helix-turn-helix domain-containing protein</fullName>
    </submittedName>
</protein>
<reference evidence="4" key="1">
    <citation type="submission" date="2022-04" db="EMBL/GenBank/DDBJ databases">
        <title>Halobacillus sp. isolated from saltern.</title>
        <authorList>
            <person name="Won M."/>
            <person name="Lee C.-M."/>
            <person name="Woen H.-Y."/>
            <person name="Kwon S.-W."/>
        </authorList>
    </citation>
    <scope>NUCLEOTIDE SEQUENCE</scope>
    <source>
        <strain evidence="4">SSHM10-5</strain>
    </source>
</reference>
<dbReference type="Proteomes" id="UP000830326">
    <property type="component" value="Chromosome"/>
</dbReference>
<dbReference type="InterPro" id="IPR001387">
    <property type="entry name" value="Cro/C1-type_HTH"/>
</dbReference>
<organism evidence="4 5">
    <name type="scientific">Halobacillus amylolyticus</name>
    <dbReference type="NCBI Taxonomy" id="2932259"/>
    <lineage>
        <taxon>Bacteria</taxon>
        <taxon>Bacillati</taxon>
        <taxon>Bacillota</taxon>
        <taxon>Bacilli</taxon>
        <taxon>Bacillales</taxon>
        <taxon>Bacillaceae</taxon>
        <taxon>Halobacillus</taxon>
    </lineage>
</organism>
<dbReference type="InterPro" id="IPR010982">
    <property type="entry name" value="Lambda_DNA-bd_dom_sf"/>
</dbReference>
<keyword evidence="2" id="KW-0812">Transmembrane</keyword>
<evidence type="ECO:0000256" key="1">
    <source>
        <dbReference type="SAM" id="MobiDB-lite"/>
    </source>
</evidence>
<dbReference type="PROSITE" id="PS50943">
    <property type="entry name" value="HTH_CROC1"/>
    <property type="match status" value="1"/>
</dbReference>
<dbReference type="PANTHER" id="PTHR34475">
    <property type="match status" value="1"/>
</dbReference>
<gene>
    <name evidence="4" type="ORF">MUO15_03815</name>
</gene>
<feature type="region of interest" description="Disordered" evidence="1">
    <location>
        <begin position="69"/>
        <end position="102"/>
    </location>
</feature>
<dbReference type="InterPro" id="IPR050400">
    <property type="entry name" value="Bact_Cytoskel_RodZ"/>
</dbReference>